<comment type="caution">
    <text evidence="8">The sequence shown here is derived from an EMBL/GenBank/DDBJ whole genome shotgun (WGS) entry which is preliminary data.</text>
</comment>
<feature type="chain" id="PRO_5044794595" description="Peptidase S1 domain-containing protein" evidence="6">
    <location>
        <begin position="48"/>
        <end position="283"/>
    </location>
</feature>
<feature type="domain" description="Peptidase S1" evidence="7">
    <location>
        <begin position="53"/>
        <end position="283"/>
    </location>
</feature>
<dbReference type="PANTHER" id="PTHR24276:SF98">
    <property type="entry name" value="FI18310P1-RELATED"/>
    <property type="match status" value="1"/>
</dbReference>
<dbReference type="PANTHER" id="PTHR24276">
    <property type="entry name" value="POLYSERASE-RELATED"/>
    <property type="match status" value="1"/>
</dbReference>
<keyword evidence="5" id="KW-1015">Disulfide bond</keyword>
<dbReference type="EMBL" id="JACVVK020000270">
    <property type="protein sequence ID" value="KAK7480960.1"/>
    <property type="molecule type" value="Genomic_DNA"/>
</dbReference>
<evidence type="ECO:0000313" key="9">
    <source>
        <dbReference type="Proteomes" id="UP001519460"/>
    </source>
</evidence>
<keyword evidence="4" id="KW-0720">Serine protease</keyword>
<evidence type="ECO:0000313" key="8">
    <source>
        <dbReference type="EMBL" id="KAK7480960.1"/>
    </source>
</evidence>
<dbReference type="AlphaFoldDB" id="A0ABD0K1X1"/>
<evidence type="ECO:0000259" key="7">
    <source>
        <dbReference type="PROSITE" id="PS50240"/>
    </source>
</evidence>
<evidence type="ECO:0000256" key="1">
    <source>
        <dbReference type="ARBA" id="ARBA00007664"/>
    </source>
</evidence>
<keyword evidence="2" id="KW-0645">Protease</keyword>
<evidence type="ECO:0000256" key="4">
    <source>
        <dbReference type="ARBA" id="ARBA00022825"/>
    </source>
</evidence>
<protein>
    <recommendedName>
        <fullName evidence="7">Peptidase S1 domain-containing protein</fullName>
    </recommendedName>
</protein>
<name>A0ABD0K1X1_9CAEN</name>
<dbReference type="Pfam" id="PF00089">
    <property type="entry name" value="Trypsin"/>
    <property type="match status" value="1"/>
</dbReference>
<accession>A0ABD0K1X1</accession>
<dbReference type="GO" id="GO:0006508">
    <property type="term" value="P:proteolysis"/>
    <property type="evidence" value="ECO:0007669"/>
    <property type="project" value="UniProtKB-KW"/>
</dbReference>
<dbReference type="PROSITE" id="PS00134">
    <property type="entry name" value="TRYPSIN_HIS"/>
    <property type="match status" value="1"/>
</dbReference>
<keyword evidence="9" id="KW-1185">Reference proteome</keyword>
<evidence type="ECO:0000256" key="2">
    <source>
        <dbReference type="ARBA" id="ARBA00022670"/>
    </source>
</evidence>
<dbReference type="CDD" id="cd00190">
    <property type="entry name" value="Tryp_SPc"/>
    <property type="match status" value="1"/>
</dbReference>
<dbReference type="InterPro" id="IPR009003">
    <property type="entry name" value="Peptidase_S1_PA"/>
</dbReference>
<dbReference type="Proteomes" id="UP001519460">
    <property type="component" value="Unassembled WGS sequence"/>
</dbReference>
<dbReference type="InterPro" id="IPR043504">
    <property type="entry name" value="Peptidase_S1_PA_chymotrypsin"/>
</dbReference>
<reference evidence="8 9" key="1">
    <citation type="journal article" date="2023" name="Sci. Data">
        <title>Genome assembly of the Korean intertidal mud-creeper Batillaria attramentaria.</title>
        <authorList>
            <person name="Patra A.K."/>
            <person name="Ho P.T."/>
            <person name="Jun S."/>
            <person name="Lee S.J."/>
            <person name="Kim Y."/>
            <person name="Won Y.J."/>
        </authorList>
    </citation>
    <scope>NUCLEOTIDE SEQUENCE [LARGE SCALE GENOMIC DNA]</scope>
    <source>
        <strain evidence="8">Wonlab-2016</strain>
    </source>
</reference>
<organism evidence="8 9">
    <name type="scientific">Batillaria attramentaria</name>
    <dbReference type="NCBI Taxonomy" id="370345"/>
    <lineage>
        <taxon>Eukaryota</taxon>
        <taxon>Metazoa</taxon>
        <taxon>Spiralia</taxon>
        <taxon>Lophotrochozoa</taxon>
        <taxon>Mollusca</taxon>
        <taxon>Gastropoda</taxon>
        <taxon>Caenogastropoda</taxon>
        <taxon>Sorbeoconcha</taxon>
        <taxon>Cerithioidea</taxon>
        <taxon>Batillariidae</taxon>
        <taxon>Batillaria</taxon>
    </lineage>
</organism>
<comment type="similarity">
    <text evidence="1">Belongs to the peptidase S1 family.</text>
</comment>
<dbReference type="InterPro" id="IPR001254">
    <property type="entry name" value="Trypsin_dom"/>
</dbReference>
<proteinExistence type="inferred from homology"/>
<dbReference type="SUPFAM" id="SSF50494">
    <property type="entry name" value="Trypsin-like serine proteases"/>
    <property type="match status" value="1"/>
</dbReference>
<dbReference type="SMART" id="SM00020">
    <property type="entry name" value="Tryp_SPc"/>
    <property type="match status" value="1"/>
</dbReference>
<dbReference type="PROSITE" id="PS50240">
    <property type="entry name" value="TRYPSIN_DOM"/>
    <property type="match status" value="1"/>
</dbReference>
<keyword evidence="3" id="KW-0378">Hydrolase</keyword>
<keyword evidence="6" id="KW-0732">Signal</keyword>
<dbReference type="FunFam" id="2.40.10.10:FF:000036">
    <property type="entry name" value="Trypsin beta"/>
    <property type="match status" value="1"/>
</dbReference>
<dbReference type="InterPro" id="IPR018114">
    <property type="entry name" value="TRYPSIN_HIS"/>
</dbReference>
<dbReference type="InterPro" id="IPR050430">
    <property type="entry name" value="Peptidase_S1"/>
</dbReference>
<evidence type="ECO:0000256" key="3">
    <source>
        <dbReference type="ARBA" id="ARBA00022801"/>
    </source>
</evidence>
<evidence type="ECO:0000256" key="6">
    <source>
        <dbReference type="SAM" id="SignalP"/>
    </source>
</evidence>
<dbReference type="GO" id="GO:0008236">
    <property type="term" value="F:serine-type peptidase activity"/>
    <property type="evidence" value="ECO:0007669"/>
    <property type="project" value="UniProtKB-KW"/>
</dbReference>
<dbReference type="PRINTS" id="PR00722">
    <property type="entry name" value="CHYMOTRYPSIN"/>
</dbReference>
<sequence>MHVQFAAGLYKYGVQTPLGTSTATSTTADNNMIALFALLALAASVSAETDTKIVGGSDATYGDHPYIGSLQARSGTSWYHICGAVIYNQNTIVTAAHCLGNSASSYRVLLGNHRLNNNDAHQAAYTFSGYTRHPNYNGNAAGYPNDIACMKTSSTISFNSHVSAISFDNGGSWAGQSCVLSGWGRLTGGGSLPNTLQKVSITKITNSNCASRWASISGASINSGHICFYTGSGISACNGDSGGPATCGNTLVGITSWGISNCSGSYPSVYTRVSQFQSFLNSC</sequence>
<dbReference type="Gene3D" id="2.40.10.10">
    <property type="entry name" value="Trypsin-like serine proteases"/>
    <property type="match status" value="1"/>
</dbReference>
<feature type="signal peptide" evidence="6">
    <location>
        <begin position="1"/>
        <end position="47"/>
    </location>
</feature>
<dbReference type="InterPro" id="IPR001314">
    <property type="entry name" value="Peptidase_S1A"/>
</dbReference>
<evidence type="ECO:0000256" key="5">
    <source>
        <dbReference type="ARBA" id="ARBA00023157"/>
    </source>
</evidence>
<gene>
    <name evidence="8" type="ORF">BaRGS_00027775</name>
</gene>